<dbReference type="GO" id="GO:0016887">
    <property type="term" value="F:ATP hydrolysis activity"/>
    <property type="evidence" value="ECO:0007669"/>
    <property type="project" value="InterPro"/>
</dbReference>
<dbReference type="Proteomes" id="UP000530571">
    <property type="component" value="Unassembled WGS sequence"/>
</dbReference>
<dbReference type="GO" id="GO:0005886">
    <property type="term" value="C:plasma membrane"/>
    <property type="evidence" value="ECO:0007669"/>
    <property type="project" value="TreeGrafter"/>
</dbReference>
<accession>A0A7W6KNE4</accession>
<dbReference type="PANTHER" id="PTHR23076:SF97">
    <property type="entry name" value="ATP-DEPENDENT ZINC METALLOPROTEASE YME1L1"/>
    <property type="match status" value="1"/>
</dbReference>
<dbReference type="CDD" id="cd19481">
    <property type="entry name" value="RecA-like_protease"/>
    <property type="match status" value="1"/>
</dbReference>
<dbReference type="GO" id="GO:0004176">
    <property type="term" value="F:ATP-dependent peptidase activity"/>
    <property type="evidence" value="ECO:0007669"/>
    <property type="project" value="InterPro"/>
</dbReference>
<dbReference type="Pfam" id="PF01434">
    <property type="entry name" value="Peptidase_M41"/>
    <property type="match status" value="1"/>
</dbReference>
<dbReference type="GO" id="GO:0006508">
    <property type="term" value="P:proteolysis"/>
    <property type="evidence" value="ECO:0007669"/>
    <property type="project" value="InterPro"/>
</dbReference>
<keyword evidence="4" id="KW-1185">Reference proteome</keyword>
<dbReference type="InterPro" id="IPR000642">
    <property type="entry name" value="Peptidase_M41"/>
</dbReference>
<reference evidence="3 4" key="1">
    <citation type="submission" date="2020-08" db="EMBL/GenBank/DDBJ databases">
        <title>Genomic Encyclopedia of Type Strains, Phase IV (KMG-IV): sequencing the most valuable type-strain genomes for metagenomic binning, comparative biology and taxonomic classification.</title>
        <authorList>
            <person name="Goeker M."/>
        </authorList>
    </citation>
    <scope>NUCLEOTIDE SEQUENCE [LARGE SCALE GENOMIC DNA]</scope>
    <source>
        <strain evidence="3 4">DSM 28101</strain>
    </source>
</reference>
<dbReference type="SUPFAM" id="SSF52540">
    <property type="entry name" value="P-loop containing nucleoside triphosphate hydrolases"/>
    <property type="match status" value="1"/>
</dbReference>
<dbReference type="InterPro" id="IPR027417">
    <property type="entry name" value="P-loop_NTPase"/>
</dbReference>
<dbReference type="GO" id="GO:0004222">
    <property type="term" value="F:metalloendopeptidase activity"/>
    <property type="evidence" value="ECO:0007669"/>
    <property type="project" value="InterPro"/>
</dbReference>
<dbReference type="GO" id="GO:0005524">
    <property type="term" value="F:ATP binding"/>
    <property type="evidence" value="ECO:0007669"/>
    <property type="project" value="InterPro"/>
</dbReference>
<sequence>MFPSTKNTDWQLYAETLIERLKKNPDLKLFEGKYPGPLRGGRQKEEAKSPSFIAALNAIEEKAFAPLHVDGDDHSDADDLFVDEEAPNNHALPSRALSLAIRLAQTFGDDASFDRKCLGQGKLAVLTCTDPIDIDSLYRLIAVTLVPSNCPVTIEPSHFTGFSSELILLFPKNEDGKISDFNFRQFTSNIYAALEQQTPCLIILPTTLTLPGDLLELLPAPIAVSPLSREGMVIHLRESHGVQKDDMSEVEAQLPDDKEMATLPFRSIAVALRNPTASGVAAALKSRAEPRKSKSPTLEEFSVASPALMAARSMVADLMLWRDGKCSWEDMTRSVLLYGPPGTGKSHLARAMGNSAGVSFIQSSLAEWQSAGHLGQFLAAMQQTFAEARSRSPAVLFIDEVDSAGSRFDPDDHGRNYRRQVINGILEQIDLIMRHEGVLLVGACNDPSALDPAILRAGRFDLKLEVPRPGIPELIGMLKRALPDAACEDRLEPLARQAVGLTAAEVDAAIRQARSTARGAGRTFTLNDVRATLNISTKTFPALDQRVALHEVGHAIVAVALQLGEVSRIAITPQGGETYKVVQKNEGLLSDIQAEMTFLLAGRAAEQLMLADVSAGSGGPSGSDLAIATNLALKIDTSTGLGASGPVWHGDTATLMLHDDYQMQRVKRRLEDAQRIAEKILERNRSLLEDMAKVLVSKRELSGPQLEDLLGRVEPERGEGTTLLGQHELHNGRSISKSDGLGDCDGFRSITK</sequence>
<dbReference type="SMART" id="SM00382">
    <property type="entry name" value="AAA"/>
    <property type="match status" value="1"/>
</dbReference>
<evidence type="ECO:0000259" key="2">
    <source>
        <dbReference type="SMART" id="SM00382"/>
    </source>
</evidence>
<dbReference type="Pfam" id="PF00004">
    <property type="entry name" value="AAA"/>
    <property type="match status" value="1"/>
</dbReference>
<feature type="domain" description="AAA+ ATPase" evidence="2">
    <location>
        <begin position="331"/>
        <end position="470"/>
    </location>
</feature>
<dbReference type="RefSeq" id="WP_183491103.1">
    <property type="nucleotide sequence ID" value="NZ_JACIDZ010000023.1"/>
</dbReference>
<evidence type="ECO:0000256" key="1">
    <source>
        <dbReference type="SAM" id="Coils"/>
    </source>
</evidence>
<name>A0A7W6KNE4_9HYPH</name>
<comment type="caution">
    <text evidence="3">The sequence shown here is derived from an EMBL/GenBank/DDBJ whole genome shotgun (WGS) entry which is preliminary data.</text>
</comment>
<dbReference type="SUPFAM" id="SSF140990">
    <property type="entry name" value="FtsH protease domain-like"/>
    <property type="match status" value="1"/>
</dbReference>
<proteinExistence type="predicted"/>
<feature type="coiled-coil region" evidence="1">
    <location>
        <begin position="663"/>
        <end position="690"/>
    </location>
</feature>
<dbReference type="Gene3D" id="3.40.50.300">
    <property type="entry name" value="P-loop containing nucleotide triphosphate hydrolases"/>
    <property type="match status" value="1"/>
</dbReference>
<dbReference type="GO" id="GO:0030163">
    <property type="term" value="P:protein catabolic process"/>
    <property type="evidence" value="ECO:0007669"/>
    <property type="project" value="TreeGrafter"/>
</dbReference>
<gene>
    <name evidence="3" type="ORF">GGR30_004385</name>
</gene>
<dbReference type="AlphaFoldDB" id="A0A7W6KNE4"/>
<dbReference type="EMBL" id="JACIDZ010000023">
    <property type="protein sequence ID" value="MBB4124427.1"/>
    <property type="molecule type" value="Genomic_DNA"/>
</dbReference>
<dbReference type="InterPro" id="IPR037219">
    <property type="entry name" value="Peptidase_M41-like"/>
</dbReference>
<evidence type="ECO:0000313" key="4">
    <source>
        <dbReference type="Proteomes" id="UP000530571"/>
    </source>
</evidence>
<organism evidence="3 4">
    <name type="scientific">Martelella radicis</name>
    <dbReference type="NCBI Taxonomy" id="1397476"/>
    <lineage>
        <taxon>Bacteria</taxon>
        <taxon>Pseudomonadati</taxon>
        <taxon>Pseudomonadota</taxon>
        <taxon>Alphaproteobacteria</taxon>
        <taxon>Hyphomicrobiales</taxon>
        <taxon>Aurantimonadaceae</taxon>
        <taxon>Martelella</taxon>
    </lineage>
</organism>
<protein>
    <recommendedName>
        <fullName evidence="2">AAA+ ATPase domain-containing protein</fullName>
    </recommendedName>
</protein>
<dbReference type="InterPro" id="IPR003959">
    <property type="entry name" value="ATPase_AAA_core"/>
</dbReference>
<evidence type="ECO:0000313" key="3">
    <source>
        <dbReference type="EMBL" id="MBB4124427.1"/>
    </source>
</evidence>
<dbReference type="InterPro" id="IPR003593">
    <property type="entry name" value="AAA+_ATPase"/>
</dbReference>
<dbReference type="Gene3D" id="1.20.58.760">
    <property type="entry name" value="Peptidase M41"/>
    <property type="match status" value="1"/>
</dbReference>
<dbReference type="PANTHER" id="PTHR23076">
    <property type="entry name" value="METALLOPROTEASE M41 FTSH"/>
    <property type="match status" value="1"/>
</dbReference>
<keyword evidence="1" id="KW-0175">Coiled coil</keyword>